<evidence type="ECO:0000256" key="4">
    <source>
        <dbReference type="ARBA" id="ARBA00022989"/>
    </source>
</evidence>
<evidence type="ECO:0000256" key="5">
    <source>
        <dbReference type="ARBA" id="ARBA00023136"/>
    </source>
</evidence>
<comment type="caution">
    <text evidence="8">The sequence shown here is derived from an EMBL/GenBank/DDBJ whole genome shotgun (WGS) entry which is preliminary data.</text>
</comment>
<proteinExistence type="predicted"/>
<feature type="transmembrane region" description="Helical" evidence="6">
    <location>
        <begin position="205"/>
        <end position="223"/>
    </location>
</feature>
<evidence type="ECO:0000313" key="9">
    <source>
        <dbReference type="Proteomes" id="UP001149719"/>
    </source>
</evidence>
<protein>
    <submittedName>
        <fullName evidence="8">DMT family transporter</fullName>
    </submittedName>
</protein>
<dbReference type="InterPro" id="IPR051258">
    <property type="entry name" value="Diverse_Substrate_Transporter"/>
</dbReference>
<accession>A0ABT4JSA1</accession>
<feature type="transmembrane region" description="Helical" evidence="6">
    <location>
        <begin position="65"/>
        <end position="88"/>
    </location>
</feature>
<feature type="transmembrane region" description="Helical" evidence="6">
    <location>
        <begin position="33"/>
        <end position="53"/>
    </location>
</feature>
<dbReference type="Gene3D" id="1.10.3730.20">
    <property type="match status" value="1"/>
</dbReference>
<feature type="transmembrane region" description="Helical" evidence="6">
    <location>
        <begin position="173"/>
        <end position="193"/>
    </location>
</feature>
<keyword evidence="9" id="KW-1185">Reference proteome</keyword>
<sequence>MSISHIMLWCTAIIWGFAFVAQSAGMENLGPYSFNAARFAMASCALIPLLFLFPSKQSYQFKKLLIVGSVAGVVLFIGSSLQQIGLLYTSAGNAGFITSLYIVLVPIFGLLLSQKTTRKAWLGIAVAIVGFYILTIEPGFKINYGDALEFIGAMFWASHVLVIGYYSRHLPAIPLSIIQCIITALLSIIAASALEDNSIEDFKAAWLPLLYAGVASSSIAYTLQIIGQKKVSASISALILSTESVFAVIGGWLFMGEILSAKAYVGCAFILLGMIISQWPQKKNTLATAVTTTS</sequence>
<evidence type="ECO:0000256" key="3">
    <source>
        <dbReference type="ARBA" id="ARBA00022692"/>
    </source>
</evidence>
<reference evidence="8" key="1">
    <citation type="submission" date="2022-12" db="EMBL/GenBank/DDBJ databases">
        <title>Marinomonas 15G1-11 sp. nov, isolated from marine algae.</title>
        <authorList>
            <person name="Butt M."/>
            <person name="Choi D.G."/>
            <person name="Kim J.M."/>
            <person name="Lee J.K."/>
            <person name="Baek J.H."/>
            <person name="Jeon C.O."/>
        </authorList>
    </citation>
    <scope>NUCLEOTIDE SEQUENCE</scope>
    <source>
        <strain evidence="8">15G1-11</strain>
    </source>
</reference>
<evidence type="ECO:0000256" key="6">
    <source>
        <dbReference type="SAM" id="Phobius"/>
    </source>
</evidence>
<keyword evidence="5 6" id="KW-0472">Membrane</keyword>
<feature type="transmembrane region" description="Helical" evidence="6">
    <location>
        <begin position="148"/>
        <end position="166"/>
    </location>
</feature>
<feature type="transmembrane region" description="Helical" evidence="6">
    <location>
        <begin position="120"/>
        <end position="136"/>
    </location>
</feature>
<dbReference type="PANTHER" id="PTHR42920">
    <property type="entry name" value="OS03G0707200 PROTEIN-RELATED"/>
    <property type="match status" value="1"/>
</dbReference>
<organism evidence="8 9">
    <name type="scientific">Marinomonas phaeophyticola</name>
    <dbReference type="NCBI Taxonomy" id="3004091"/>
    <lineage>
        <taxon>Bacteria</taxon>
        <taxon>Pseudomonadati</taxon>
        <taxon>Pseudomonadota</taxon>
        <taxon>Gammaproteobacteria</taxon>
        <taxon>Oceanospirillales</taxon>
        <taxon>Oceanospirillaceae</taxon>
        <taxon>Marinomonas</taxon>
    </lineage>
</organism>
<name>A0ABT4JSA1_9GAMM</name>
<dbReference type="Pfam" id="PF00892">
    <property type="entry name" value="EamA"/>
    <property type="match status" value="2"/>
</dbReference>
<dbReference type="PANTHER" id="PTHR42920:SF5">
    <property type="entry name" value="EAMA DOMAIN-CONTAINING PROTEIN"/>
    <property type="match status" value="1"/>
</dbReference>
<evidence type="ECO:0000256" key="2">
    <source>
        <dbReference type="ARBA" id="ARBA00022475"/>
    </source>
</evidence>
<evidence type="ECO:0000313" key="8">
    <source>
        <dbReference type="EMBL" id="MCZ2721239.1"/>
    </source>
</evidence>
<evidence type="ECO:0000259" key="7">
    <source>
        <dbReference type="Pfam" id="PF00892"/>
    </source>
</evidence>
<feature type="transmembrane region" description="Helical" evidence="6">
    <location>
        <begin position="261"/>
        <end position="279"/>
    </location>
</feature>
<dbReference type="EMBL" id="JAPUBN010000011">
    <property type="protein sequence ID" value="MCZ2721239.1"/>
    <property type="molecule type" value="Genomic_DNA"/>
</dbReference>
<evidence type="ECO:0000256" key="1">
    <source>
        <dbReference type="ARBA" id="ARBA00004651"/>
    </source>
</evidence>
<keyword evidence="2" id="KW-1003">Cell membrane</keyword>
<dbReference type="RefSeq" id="WP_269123836.1">
    <property type="nucleotide sequence ID" value="NZ_JAPUBN010000011.1"/>
</dbReference>
<dbReference type="InterPro" id="IPR000620">
    <property type="entry name" value="EamA_dom"/>
</dbReference>
<feature type="transmembrane region" description="Helical" evidence="6">
    <location>
        <begin position="94"/>
        <end position="113"/>
    </location>
</feature>
<dbReference type="InterPro" id="IPR037185">
    <property type="entry name" value="EmrE-like"/>
</dbReference>
<dbReference type="SUPFAM" id="SSF103481">
    <property type="entry name" value="Multidrug resistance efflux transporter EmrE"/>
    <property type="match status" value="2"/>
</dbReference>
<gene>
    <name evidence="8" type="ORF">O1D97_06140</name>
</gene>
<keyword evidence="3 6" id="KW-0812">Transmembrane</keyword>
<dbReference type="Proteomes" id="UP001149719">
    <property type="component" value="Unassembled WGS sequence"/>
</dbReference>
<keyword evidence="4 6" id="KW-1133">Transmembrane helix</keyword>
<comment type="subcellular location">
    <subcellularLocation>
        <location evidence="1">Cell membrane</location>
        <topology evidence="1">Multi-pass membrane protein</topology>
    </subcellularLocation>
</comment>
<feature type="domain" description="EamA" evidence="7">
    <location>
        <begin position="145"/>
        <end position="276"/>
    </location>
</feature>
<feature type="transmembrane region" description="Helical" evidence="6">
    <location>
        <begin position="235"/>
        <end position="255"/>
    </location>
</feature>
<feature type="domain" description="EamA" evidence="7">
    <location>
        <begin position="5"/>
        <end position="135"/>
    </location>
</feature>